<dbReference type="EMBL" id="FOMS01000002">
    <property type="protein sequence ID" value="SFD71531.1"/>
    <property type="molecule type" value="Genomic_DNA"/>
</dbReference>
<evidence type="ECO:0000313" key="1">
    <source>
        <dbReference type="EMBL" id="SFD71531.1"/>
    </source>
</evidence>
<accession>A0A1I1UL46</accession>
<dbReference type="AlphaFoldDB" id="A0A1I1UL46"/>
<dbReference type="Gene3D" id="1.20.120.160">
    <property type="entry name" value="HPT domain"/>
    <property type="match status" value="1"/>
</dbReference>
<keyword evidence="2" id="KW-1185">Reference proteome</keyword>
<reference evidence="1 2" key="1">
    <citation type="submission" date="2016-10" db="EMBL/GenBank/DDBJ databases">
        <authorList>
            <person name="Varghese N."/>
            <person name="Submissions S."/>
        </authorList>
    </citation>
    <scope>NUCLEOTIDE SEQUENCE [LARGE SCALE GENOMIC DNA]</scope>
    <source>
        <strain evidence="2">YIM D21,KCTC 23444,ACCC 10710</strain>
    </source>
</reference>
<dbReference type="Proteomes" id="UP000325289">
    <property type="component" value="Unassembled WGS sequence"/>
</dbReference>
<dbReference type="InterPro" id="IPR036641">
    <property type="entry name" value="HPT_dom_sf"/>
</dbReference>
<evidence type="ECO:0000313" key="2">
    <source>
        <dbReference type="Proteomes" id="UP000325289"/>
    </source>
</evidence>
<name>A0A1I1UL46_9RHOB</name>
<protein>
    <recommendedName>
        <fullName evidence="3">Hpt domain-containing protein</fullName>
    </recommendedName>
</protein>
<dbReference type="SUPFAM" id="SSF47226">
    <property type="entry name" value="Histidine-containing phosphotransfer domain, HPT domain"/>
    <property type="match status" value="1"/>
</dbReference>
<dbReference type="OrthoDB" id="7873775at2"/>
<sequence length="126" mass="13691">MSCLNLPVTHEAVALDLDRLTALCQAMEPQRIEECISLALERIAVELSATERAWCDQDWDRMLDGLDLVGRTAGQFGMIKLAAVAGTVRDACETGDRVAISATLARLLRVGERSLIAVWDRHGVGG</sequence>
<proteinExistence type="predicted"/>
<dbReference type="GO" id="GO:0000160">
    <property type="term" value="P:phosphorelay signal transduction system"/>
    <property type="evidence" value="ECO:0007669"/>
    <property type="project" value="InterPro"/>
</dbReference>
<gene>
    <name evidence="1" type="ORF">SAMN04515678_102403</name>
</gene>
<dbReference type="RefSeq" id="WP_149754773.1">
    <property type="nucleotide sequence ID" value="NZ_FOMS01000002.1"/>
</dbReference>
<organism evidence="1 2">
    <name type="scientific">Roseivivax sediminis</name>
    <dbReference type="NCBI Taxonomy" id="936889"/>
    <lineage>
        <taxon>Bacteria</taxon>
        <taxon>Pseudomonadati</taxon>
        <taxon>Pseudomonadota</taxon>
        <taxon>Alphaproteobacteria</taxon>
        <taxon>Rhodobacterales</taxon>
        <taxon>Roseobacteraceae</taxon>
        <taxon>Roseivivax</taxon>
    </lineage>
</organism>
<evidence type="ECO:0008006" key="3">
    <source>
        <dbReference type="Google" id="ProtNLM"/>
    </source>
</evidence>